<dbReference type="EMBL" id="LT882682">
    <property type="protein sequence ID" value="SMY26488.1"/>
    <property type="molecule type" value="Genomic_DNA"/>
</dbReference>
<accession>A0A1Y6LSV2</accession>
<dbReference type="AlphaFoldDB" id="A0A1Y6LSV2"/>
<organism evidence="2 3">
    <name type="scientific">Zymoseptoria tritici ST99CH_1A5</name>
    <dbReference type="NCBI Taxonomy" id="1276529"/>
    <lineage>
        <taxon>Eukaryota</taxon>
        <taxon>Fungi</taxon>
        <taxon>Dikarya</taxon>
        <taxon>Ascomycota</taxon>
        <taxon>Pezizomycotina</taxon>
        <taxon>Dothideomycetes</taxon>
        <taxon>Dothideomycetidae</taxon>
        <taxon>Mycosphaerellales</taxon>
        <taxon>Mycosphaerellaceae</taxon>
        <taxon>Zymoseptoria</taxon>
    </lineage>
</organism>
<reference evidence="2 3" key="1">
    <citation type="submission" date="2016-10" db="EMBL/GenBank/DDBJ databases">
        <authorList>
            <person name="Varghese N."/>
        </authorList>
    </citation>
    <scope>NUCLEOTIDE SEQUENCE [LARGE SCALE GENOMIC DNA]</scope>
</reference>
<feature type="transmembrane region" description="Helical" evidence="1">
    <location>
        <begin position="12"/>
        <end position="36"/>
    </location>
</feature>
<name>A0A1Y6LSV2_ZYMTR</name>
<evidence type="ECO:0000313" key="3">
    <source>
        <dbReference type="Proteomes" id="UP000215453"/>
    </source>
</evidence>
<sequence>MSPTVETIGNALLAISALALIITLCTIASPSTMHLYSARSRASQAIPALNRRLYGPDTGRDTVTTGHEGLEAARRGMREYRAIRERRAVEAEEEDLVAYLANVRRPEDGEA</sequence>
<proteinExistence type="predicted"/>
<keyword evidence="1" id="KW-0812">Transmembrane</keyword>
<evidence type="ECO:0000313" key="2">
    <source>
        <dbReference type="EMBL" id="SMY26488.1"/>
    </source>
</evidence>
<protein>
    <submittedName>
        <fullName evidence="2">Uncharacterized protein</fullName>
    </submittedName>
</protein>
<keyword evidence="1" id="KW-1133">Transmembrane helix</keyword>
<evidence type="ECO:0000256" key="1">
    <source>
        <dbReference type="SAM" id="Phobius"/>
    </source>
</evidence>
<dbReference type="Proteomes" id="UP000215453">
    <property type="component" value="Chromosome 7"/>
</dbReference>
<gene>
    <name evidence="2" type="ORF">ZT1A5_G7931</name>
</gene>
<keyword evidence="1" id="KW-0472">Membrane</keyword>